<dbReference type="Pfam" id="PF01490">
    <property type="entry name" value="Aa_trans"/>
    <property type="match status" value="1"/>
</dbReference>
<protein>
    <submittedName>
        <fullName evidence="9">Amino acid transporter, transmembrane domain</fullName>
    </submittedName>
</protein>
<evidence type="ECO:0000313" key="10">
    <source>
        <dbReference type="Proteomes" id="UP001370490"/>
    </source>
</evidence>
<feature type="transmembrane region" description="Helical" evidence="7">
    <location>
        <begin position="229"/>
        <end position="252"/>
    </location>
</feature>
<name>A0AAN8YU99_9MAGN</name>
<feature type="compositionally biased region" description="Basic and acidic residues" evidence="6">
    <location>
        <begin position="15"/>
        <end position="31"/>
    </location>
</feature>
<keyword evidence="3" id="KW-0813">Transport</keyword>
<dbReference type="PANTHER" id="PTHR22950:SF705">
    <property type="entry name" value="AMINO ACID TRANSPORTER AVT1I-LIKE"/>
    <property type="match status" value="1"/>
</dbReference>
<keyword evidence="3" id="KW-0029">Amino-acid transport</keyword>
<keyword evidence="4 7" id="KW-1133">Transmembrane helix</keyword>
<dbReference type="PANTHER" id="PTHR22950">
    <property type="entry name" value="AMINO ACID TRANSPORTER"/>
    <property type="match status" value="1"/>
</dbReference>
<sequence>MEDGRSDASATLPLLHDEEKQQHSSDKELYEPHQTSGNASFFKICFNGFNALSGIEILSIPYALSEGGWLSLILLFIIAAAAFYSGVLIQFCMGVDPYIRTYPNIGDNLHNILPEFTIEMAGMRIGARESFVIIAALVILPSVWVNNLSILAYVSASGVLASFVILAYMLSAIVLIQSCFYALSSVFVALAISLFGYLMSLVGAFLSVTASILLPCLCYVKIMGAYRTFGLELIIIGVIILLGVLLAVIGTYTSLLQIVDHL</sequence>
<comment type="caution">
    <text evidence="9">The sequence shown here is derived from an EMBL/GenBank/DDBJ whole genome shotgun (WGS) entry which is preliminary data.</text>
</comment>
<dbReference type="Proteomes" id="UP001370490">
    <property type="component" value="Unassembled WGS sequence"/>
</dbReference>
<feature type="transmembrane region" description="Helical" evidence="7">
    <location>
        <begin position="125"/>
        <end position="144"/>
    </location>
</feature>
<evidence type="ECO:0000256" key="1">
    <source>
        <dbReference type="ARBA" id="ARBA00004141"/>
    </source>
</evidence>
<keyword evidence="2 7" id="KW-0812">Transmembrane</keyword>
<feature type="transmembrane region" description="Helical" evidence="7">
    <location>
        <begin position="69"/>
        <end position="92"/>
    </location>
</feature>
<feature type="transmembrane region" description="Helical" evidence="7">
    <location>
        <begin position="150"/>
        <end position="170"/>
    </location>
</feature>
<evidence type="ECO:0000313" key="9">
    <source>
        <dbReference type="EMBL" id="KAK6913261.1"/>
    </source>
</evidence>
<evidence type="ECO:0000256" key="6">
    <source>
        <dbReference type="SAM" id="MobiDB-lite"/>
    </source>
</evidence>
<comment type="subcellular location">
    <subcellularLocation>
        <location evidence="1">Membrane</location>
        <topology evidence="1">Multi-pass membrane protein</topology>
    </subcellularLocation>
</comment>
<evidence type="ECO:0000256" key="5">
    <source>
        <dbReference type="ARBA" id="ARBA00023136"/>
    </source>
</evidence>
<feature type="region of interest" description="Disordered" evidence="6">
    <location>
        <begin position="1"/>
        <end position="32"/>
    </location>
</feature>
<proteinExistence type="predicted"/>
<evidence type="ECO:0000256" key="7">
    <source>
        <dbReference type="SAM" id="Phobius"/>
    </source>
</evidence>
<feature type="domain" description="Amino acid transporter transmembrane" evidence="8">
    <location>
        <begin position="38"/>
        <end position="110"/>
    </location>
</feature>
<dbReference type="GO" id="GO:0015179">
    <property type="term" value="F:L-amino acid transmembrane transporter activity"/>
    <property type="evidence" value="ECO:0007669"/>
    <property type="project" value="TreeGrafter"/>
</dbReference>
<feature type="transmembrane region" description="Helical" evidence="7">
    <location>
        <begin position="179"/>
        <end position="198"/>
    </location>
</feature>
<evidence type="ECO:0000256" key="2">
    <source>
        <dbReference type="ARBA" id="ARBA00022692"/>
    </source>
</evidence>
<dbReference type="EMBL" id="JBAMMX010000027">
    <property type="protein sequence ID" value="KAK6913261.1"/>
    <property type="molecule type" value="Genomic_DNA"/>
</dbReference>
<evidence type="ECO:0000259" key="8">
    <source>
        <dbReference type="Pfam" id="PF01490"/>
    </source>
</evidence>
<accession>A0AAN8YU99</accession>
<dbReference type="GO" id="GO:0005774">
    <property type="term" value="C:vacuolar membrane"/>
    <property type="evidence" value="ECO:0007669"/>
    <property type="project" value="TreeGrafter"/>
</dbReference>
<dbReference type="AlphaFoldDB" id="A0AAN8YU99"/>
<reference evidence="9 10" key="1">
    <citation type="submission" date="2023-12" db="EMBL/GenBank/DDBJ databases">
        <title>A high-quality genome assembly for Dillenia turbinata (Dilleniales).</title>
        <authorList>
            <person name="Chanderbali A."/>
        </authorList>
    </citation>
    <scope>NUCLEOTIDE SEQUENCE [LARGE SCALE GENOMIC DNA]</scope>
    <source>
        <strain evidence="9">LSX21</strain>
        <tissue evidence="9">Leaf</tissue>
    </source>
</reference>
<dbReference type="InterPro" id="IPR013057">
    <property type="entry name" value="AA_transpt_TM"/>
</dbReference>
<gene>
    <name evidence="9" type="ORF">RJ641_022862</name>
</gene>
<evidence type="ECO:0000256" key="4">
    <source>
        <dbReference type="ARBA" id="ARBA00022989"/>
    </source>
</evidence>
<keyword evidence="10" id="KW-1185">Reference proteome</keyword>
<keyword evidence="5 7" id="KW-0472">Membrane</keyword>
<organism evidence="9 10">
    <name type="scientific">Dillenia turbinata</name>
    <dbReference type="NCBI Taxonomy" id="194707"/>
    <lineage>
        <taxon>Eukaryota</taxon>
        <taxon>Viridiplantae</taxon>
        <taxon>Streptophyta</taxon>
        <taxon>Embryophyta</taxon>
        <taxon>Tracheophyta</taxon>
        <taxon>Spermatophyta</taxon>
        <taxon>Magnoliopsida</taxon>
        <taxon>eudicotyledons</taxon>
        <taxon>Gunneridae</taxon>
        <taxon>Pentapetalae</taxon>
        <taxon>Dilleniales</taxon>
        <taxon>Dilleniaceae</taxon>
        <taxon>Dillenia</taxon>
    </lineage>
</organism>
<evidence type="ECO:0000256" key="3">
    <source>
        <dbReference type="ARBA" id="ARBA00022970"/>
    </source>
</evidence>